<feature type="compositionally biased region" description="Basic and acidic residues" evidence="1">
    <location>
        <begin position="81"/>
        <end position="91"/>
    </location>
</feature>
<keyword evidence="3" id="KW-1185">Reference proteome</keyword>
<proteinExistence type="predicted"/>
<dbReference type="OrthoDB" id="4256083at2"/>
<dbReference type="Gene3D" id="3.60.10.10">
    <property type="entry name" value="Endonuclease/exonuclease/phosphatase"/>
    <property type="match status" value="1"/>
</dbReference>
<gene>
    <name evidence="2" type="ORF">CAG99_01880</name>
</gene>
<protein>
    <recommendedName>
        <fullName evidence="4">Endonuclease/Exonuclease/phosphatase family protein</fullName>
    </recommendedName>
</protein>
<feature type="region of interest" description="Disordered" evidence="1">
    <location>
        <begin position="68"/>
        <end position="91"/>
    </location>
</feature>
<dbReference type="InterPro" id="IPR036691">
    <property type="entry name" value="Endo/exonu/phosph_ase_sf"/>
</dbReference>
<name>A0A1W7CSF6_9ACTN</name>
<organism evidence="2 3">
    <name type="scientific">Streptomyces marincola</name>
    <dbReference type="NCBI Taxonomy" id="2878388"/>
    <lineage>
        <taxon>Bacteria</taxon>
        <taxon>Bacillati</taxon>
        <taxon>Actinomycetota</taxon>
        <taxon>Actinomycetes</taxon>
        <taxon>Kitasatosporales</taxon>
        <taxon>Streptomycetaceae</taxon>
        <taxon>Streptomyces</taxon>
    </lineage>
</organism>
<accession>A0A1W7CSF6</accession>
<reference evidence="2 3" key="1">
    <citation type="submission" date="2017-05" db="EMBL/GenBank/DDBJ databases">
        <title>Complete genome sequence of Streptomyces sp. SCSIO 03032 revealed the diverse biosynthetic pathways for its bioactive secondary metabolites.</title>
        <authorList>
            <person name="Ma L."/>
            <person name="Zhu Y."/>
            <person name="Zhang W."/>
            <person name="Zhang G."/>
            <person name="Tian X."/>
            <person name="Zhang S."/>
            <person name="Zhang C."/>
        </authorList>
    </citation>
    <scope>NUCLEOTIDE SEQUENCE [LARGE SCALE GENOMIC DNA]</scope>
    <source>
        <strain evidence="2 3">SCSIO 03032</strain>
    </source>
</reference>
<dbReference type="Proteomes" id="UP000194218">
    <property type="component" value="Chromosome"/>
</dbReference>
<dbReference type="KEGG" id="smao:CAG99_01880"/>
<evidence type="ECO:0000256" key="1">
    <source>
        <dbReference type="SAM" id="MobiDB-lite"/>
    </source>
</evidence>
<evidence type="ECO:0000313" key="3">
    <source>
        <dbReference type="Proteomes" id="UP000194218"/>
    </source>
</evidence>
<dbReference type="SUPFAM" id="SSF56219">
    <property type="entry name" value="DNase I-like"/>
    <property type="match status" value="1"/>
</dbReference>
<dbReference type="RefSeq" id="WP_086157266.1">
    <property type="nucleotide sequence ID" value="NZ_CP021121.1"/>
</dbReference>
<dbReference type="AlphaFoldDB" id="A0A1W7CSF6"/>
<evidence type="ECO:0000313" key="2">
    <source>
        <dbReference type="EMBL" id="ARQ67743.1"/>
    </source>
</evidence>
<evidence type="ECO:0008006" key="4">
    <source>
        <dbReference type="Google" id="ProtNLM"/>
    </source>
</evidence>
<dbReference type="EMBL" id="CP021121">
    <property type="protein sequence ID" value="ARQ67743.1"/>
    <property type="molecule type" value="Genomic_DNA"/>
</dbReference>
<sequence length="184" mass="20504">MAASFHLNYASPARRQAEAEWLTTFADKKWRTPDGELVTMPALMGGDRNSYPAPKTREEVVDRLRLGDIRDRPHRAHRSHPTPDGRRQMDTRPDEILHTAGLFDLAHHIGTSQALAPTVEASPTHGPATRIDALYTSHFLTPAVLDVEVIDMKGLSDHHTVLARLDRTLLIDILRDTPTITLAA</sequence>